<dbReference type="Proteomes" id="UP001058974">
    <property type="component" value="Chromosome 4"/>
</dbReference>
<evidence type="ECO:0000256" key="1">
    <source>
        <dbReference type="SAM" id="MobiDB-lite"/>
    </source>
</evidence>
<proteinExistence type="predicted"/>
<gene>
    <name evidence="2" type="ORF">KIW84_042369</name>
</gene>
<dbReference type="AlphaFoldDB" id="A0A9D5ASZ5"/>
<keyword evidence="3" id="KW-1185">Reference proteome</keyword>
<feature type="region of interest" description="Disordered" evidence="1">
    <location>
        <begin position="39"/>
        <end position="70"/>
    </location>
</feature>
<accession>A0A9D5ASZ5</accession>
<dbReference type="EMBL" id="JAMSHJ010000004">
    <property type="protein sequence ID" value="KAI5417729.1"/>
    <property type="molecule type" value="Genomic_DNA"/>
</dbReference>
<evidence type="ECO:0000313" key="2">
    <source>
        <dbReference type="EMBL" id="KAI5417729.1"/>
    </source>
</evidence>
<comment type="caution">
    <text evidence="2">The sequence shown here is derived from an EMBL/GenBank/DDBJ whole genome shotgun (WGS) entry which is preliminary data.</text>
</comment>
<sequence>MAEALICAQDWLKPTLSQSKDLNINEEFELSVITVSELGGPSTSGLTSGDGSDVVGNGNEPVAGSSQSHT</sequence>
<protein>
    <submittedName>
        <fullName evidence="2">Uncharacterized protein</fullName>
    </submittedName>
</protein>
<organism evidence="2 3">
    <name type="scientific">Pisum sativum</name>
    <name type="common">Garden pea</name>
    <name type="synonym">Lathyrus oleraceus</name>
    <dbReference type="NCBI Taxonomy" id="3888"/>
    <lineage>
        <taxon>Eukaryota</taxon>
        <taxon>Viridiplantae</taxon>
        <taxon>Streptophyta</taxon>
        <taxon>Embryophyta</taxon>
        <taxon>Tracheophyta</taxon>
        <taxon>Spermatophyta</taxon>
        <taxon>Magnoliopsida</taxon>
        <taxon>eudicotyledons</taxon>
        <taxon>Gunneridae</taxon>
        <taxon>Pentapetalae</taxon>
        <taxon>rosids</taxon>
        <taxon>fabids</taxon>
        <taxon>Fabales</taxon>
        <taxon>Fabaceae</taxon>
        <taxon>Papilionoideae</taxon>
        <taxon>50 kb inversion clade</taxon>
        <taxon>NPAAA clade</taxon>
        <taxon>Hologalegina</taxon>
        <taxon>IRL clade</taxon>
        <taxon>Fabeae</taxon>
        <taxon>Lathyrus</taxon>
    </lineage>
</organism>
<name>A0A9D5ASZ5_PEA</name>
<reference evidence="2 3" key="1">
    <citation type="journal article" date="2022" name="Nat. Genet.">
        <title>Improved pea reference genome and pan-genome highlight genomic features and evolutionary characteristics.</title>
        <authorList>
            <person name="Yang T."/>
            <person name="Liu R."/>
            <person name="Luo Y."/>
            <person name="Hu S."/>
            <person name="Wang D."/>
            <person name="Wang C."/>
            <person name="Pandey M.K."/>
            <person name="Ge S."/>
            <person name="Xu Q."/>
            <person name="Li N."/>
            <person name="Li G."/>
            <person name="Huang Y."/>
            <person name="Saxena R.K."/>
            <person name="Ji Y."/>
            <person name="Li M."/>
            <person name="Yan X."/>
            <person name="He Y."/>
            <person name="Liu Y."/>
            <person name="Wang X."/>
            <person name="Xiang C."/>
            <person name="Varshney R.K."/>
            <person name="Ding H."/>
            <person name="Gao S."/>
            <person name="Zong X."/>
        </authorList>
    </citation>
    <scope>NUCLEOTIDE SEQUENCE [LARGE SCALE GENOMIC DNA]</scope>
    <source>
        <strain evidence="2 3">cv. Zhongwan 6</strain>
    </source>
</reference>
<dbReference type="Gramene" id="Psat04G0236900-T1">
    <property type="protein sequence ID" value="KAI5417729.1"/>
    <property type="gene ID" value="KIW84_042369"/>
</dbReference>
<evidence type="ECO:0000313" key="3">
    <source>
        <dbReference type="Proteomes" id="UP001058974"/>
    </source>
</evidence>
<feature type="compositionally biased region" description="Low complexity" evidence="1">
    <location>
        <begin position="39"/>
        <end position="56"/>
    </location>
</feature>